<keyword evidence="1" id="KW-1133">Transmembrane helix</keyword>
<evidence type="ECO:0000313" key="2">
    <source>
        <dbReference type="EMBL" id="MBW4544040.1"/>
    </source>
</evidence>
<evidence type="ECO:0000313" key="3">
    <source>
        <dbReference type="Proteomes" id="UP000753908"/>
    </source>
</evidence>
<keyword evidence="1" id="KW-0812">Transmembrane</keyword>
<proteinExistence type="predicted"/>
<evidence type="ECO:0000256" key="1">
    <source>
        <dbReference type="SAM" id="Phobius"/>
    </source>
</evidence>
<organism evidence="2 3">
    <name type="scientific">Symplocastrum torsivum CPER-KK1</name>
    <dbReference type="NCBI Taxonomy" id="450513"/>
    <lineage>
        <taxon>Bacteria</taxon>
        <taxon>Bacillati</taxon>
        <taxon>Cyanobacteriota</taxon>
        <taxon>Cyanophyceae</taxon>
        <taxon>Oscillatoriophycideae</taxon>
        <taxon>Oscillatoriales</taxon>
        <taxon>Microcoleaceae</taxon>
        <taxon>Symplocastrum</taxon>
    </lineage>
</organism>
<reference evidence="2" key="1">
    <citation type="submission" date="2021-05" db="EMBL/GenBank/DDBJ databases">
        <authorList>
            <person name="Pietrasiak N."/>
            <person name="Ward R."/>
            <person name="Stajich J.E."/>
            <person name="Kurbessoian T."/>
        </authorList>
    </citation>
    <scope>NUCLEOTIDE SEQUENCE</scope>
    <source>
        <strain evidence="2">CPER-KK1</strain>
    </source>
</reference>
<keyword evidence="1" id="KW-0472">Membrane</keyword>
<feature type="transmembrane region" description="Helical" evidence="1">
    <location>
        <begin position="34"/>
        <end position="53"/>
    </location>
</feature>
<sequence>MRVILADPQKAYWGIGLPCGYTLGRVLGFGNIGLWWRFAIALAVAAGVLMNGFQFNVGTNCELLKIA</sequence>
<accession>A0A951PHS1</accession>
<reference evidence="2" key="2">
    <citation type="journal article" date="2022" name="Microbiol. Resour. Announc.">
        <title>Metagenome Sequencing to Explore Phylogenomics of Terrestrial Cyanobacteria.</title>
        <authorList>
            <person name="Ward R.D."/>
            <person name="Stajich J.E."/>
            <person name="Johansen J.R."/>
            <person name="Huntemann M."/>
            <person name="Clum A."/>
            <person name="Foster B."/>
            <person name="Foster B."/>
            <person name="Roux S."/>
            <person name="Palaniappan K."/>
            <person name="Varghese N."/>
            <person name="Mukherjee S."/>
            <person name="Reddy T.B.K."/>
            <person name="Daum C."/>
            <person name="Copeland A."/>
            <person name="Chen I.A."/>
            <person name="Ivanova N.N."/>
            <person name="Kyrpides N.C."/>
            <person name="Shapiro N."/>
            <person name="Eloe-Fadrosh E.A."/>
            <person name="Pietrasiak N."/>
        </authorList>
    </citation>
    <scope>NUCLEOTIDE SEQUENCE</scope>
    <source>
        <strain evidence="2">CPER-KK1</strain>
    </source>
</reference>
<gene>
    <name evidence="2" type="ORF">KME25_06310</name>
</gene>
<dbReference type="EMBL" id="JAHHIF010000006">
    <property type="protein sequence ID" value="MBW4544040.1"/>
    <property type="molecule type" value="Genomic_DNA"/>
</dbReference>
<comment type="caution">
    <text evidence="2">The sequence shown here is derived from an EMBL/GenBank/DDBJ whole genome shotgun (WGS) entry which is preliminary data.</text>
</comment>
<dbReference type="Proteomes" id="UP000753908">
    <property type="component" value="Unassembled WGS sequence"/>
</dbReference>
<name>A0A951PHS1_9CYAN</name>
<protein>
    <submittedName>
        <fullName evidence="2">Uncharacterized protein</fullName>
    </submittedName>
</protein>
<dbReference type="AlphaFoldDB" id="A0A951PHS1"/>